<dbReference type="Pfam" id="PF23023">
    <property type="entry name" value="Anti-Pycsar_Apyc1"/>
    <property type="match status" value="1"/>
</dbReference>
<dbReference type="InterPro" id="IPR001279">
    <property type="entry name" value="Metallo-B-lactamas"/>
</dbReference>
<dbReference type="InterPro" id="IPR044094">
    <property type="entry name" value="AtsA-like_MBL-fold"/>
</dbReference>
<dbReference type="InterPro" id="IPR036866">
    <property type="entry name" value="RibonucZ/Hydroxyglut_hydro"/>
</dbReference>
<dbReference type="PANTHER" id="PTHR46018:SF2">
    <property type="entry name" value="ZINC PHOSPHODIESTERASE ELAC PROTEIN 1"/>
    <property type="match status" value="1"/>
</dbReference>
<dbReference type="CDD" id="cd07719">
    <property type="entry name" value="arylsulfatase_AtsA-like_MBL-fold"/>
    <property type="match status" value="1"/>
</dbReference>
<dbReference type="SMART" id="SM00849">
    <property type="entry name" value="Lactamase_B"/>
    <property type="match status" value="1"/>
</dbReference>
<evidence type="ECO:0000256" key="1">
    <source>
        <dbReference type="ARBA" id="ARBA00022801"/>
    </source>
</evidence>
<evidence type="ECO:0000259" key="2">
    <source>
        <dbReference type="SMART" id="SM00849"/>
    </source>
</evidence>
<protein>
    <submittedName>
        <fullName evidence="3">MBL fold metallo-hydrolase</fullName>
    </submittedName>
</protein>
<gene>
    <name evidence="3" type="ORF">LGQ03_13630</name>
</gene>
<keyword evidence="1" id="KW-0378">Hydrolase</keyword>
<feature type="domain" description="Metallo-beta-lactamase" evidence="2">
    <location>
        <begin position="33"/>
        <end position="235"/>
    </location>
</feature>
<dbReference type="SUPFAM" id="SSF56281">
    <property type="entry name" value="Metallo-hydrolase/oxidoreductase"/>
    <property type="match status" value="1"/>
</dbReference>
<dbReference type="PANTHER" id="PTHR46018">
    <property type="entry name" value="ZINC PHOSPHODIESTERASE ELAC PROTEIN 1"/>
    <property type="match status" value="1"/>
</dbReference>
<dbReference type="RefSeq" id="WP_226748848.1">
    <property type="nucleotide sequence ID" value="NZ_JAJATZ010000007.1"/>
</dbReference>
<organism evidence="3 4">
    <name type="scientific">Loktanella gaetbuli</name>
    <dbReference type="NCBI Taxonomy" id="2881335"/>
    <lineage>
        <taxon>Bacteria</taxon>
        <taxon>Pseudomonadati</taxon>
        <taxon>Pseudomonadota</taxon>
        <taxon>Alphaproteobacteria</taxon>
        <taxon>Rhodobacterales</taxon>
        <taxon>Roseobacteraceae</taxon>
        <taxon>Loktanella</taxon>
    </lineage>
</organism>
<accession>A0ABS8BX77</accession>
<proteinExistence type="predicted"/>
<name>A0ABS8BX77_9RHOB</name>
<comment type="caution">
    <text evidence="3">The sequence shown here is derived from an EMBL/GenBank/DDBJ whole genome shotgun (WGS) entry which is preliminary data.</text>
</comment>
<sequence length="309" mass="32654">MGMTVDAITVGGDHIVLLGVKGGPAIRPGSQMPTAQLVVLGGQRIVVDAGLGVTRALCDQGVHLATLQTIVITHLHSDHYLELGPLLHTAWTAGLKTQVTVYGPAGLGRYWQAFLDAMRDDIALRIMDEGRVDLASLVQIRVLDAAHDVDLGDVCMRAMRNDHPPLVDSFALRFDGGGGTLCLSGDTAYLPALAEFARGVDLLVHEALLPSGVDALVAATGNGDDRLRQHLLRSHTAADDVGRIAQDAGVGCLALTHFVPDGLAGFTDDDFIALTRKTWGGPLIIGKDGMRIDLKRPNTTLSEQENGGA</sequence>
<evidence type="ECO:0000313" key="3">
    <source>
        <dbReference type="EMBL" id="MCB5200284.1"/>
    </source>
</evidence>
<evidence type="ECO:0000313" key="4">
    <source>
        <dbReference type="Proteomes" id="UP001138961"/>
    </source>
</evidence>
<dbReference type="Gene3D" id="3.60.15.10">
    <property type="entry name" value="Ribonuclease Z/Hydroxyacylglutathione hydrolase-like"/>
    <property type="match status" value="1"/>
</dbReference>
<dbReference type="Proteomes" id="UP001138961">
    <property type="component" value="Unassembled WGS sequence"/>
</dbReference>
<reference evidence="3" key="1">
    <citation type="submission" date="2021-10" db="EMBL/GenBank/DDBJ databases">
        <title>Loktanella gaetbuli sp. nov., isolated from a tidal flat.</title>
        <authorList>
            <person name="Park S."/>
            <person name="Yoon J.-H."/>
        </authorList>
    </citation>
    <scope>NUCLEOTIDE SEQUENCE</scope>
    <source>
        <strain evidence="3">TSTF-M6</strain>
    </source>
</reference>
<dbReference type="EMBL" id="JAJATZ010000007">
    <property type="protein sequence ID" value="MCB5200284.1"/>
    <property type="molecule type" value="Genomic_DNA"/>
</dbReference>
<keyword evidence="4" id="KW-1185">Reference proteome</keyword>